<name>A0A317MS20_9GAMM</name>
<keyword evidence="3 5" id="KW-0808">Transferase</keyword>
<feature type="binding site" evidence="6">
    <location>
        <begin position="214"/>
        <end position="215"/>
    </location>
    <ligand>
        <name>S-adenosyl-L-methionine</name>
        <dbReference type="ChEBI" id="CHEBI:59789"/>
    </ligand>
</feature>
<dbReference type="GO" id="GO:0008983">
    <property type="term" value="F:protein-glutamate O-methyltransferase activity"/>
    <property type="evidence" value="ECO:0007669"/>
    <property type="project" value="UniProtKB-EC"/>
</dbReference>
<accession>A0A317MS20</accession>
<dbReference type="Pfam" id="PF01739">
    <property type="entry name" value="CheR"/>
    <property type="match status" value="1"/>
</dbReference>
<dbReference type="RefSeq" id="WP_110020334.1">
    <property type="nucleotide sequence ID" value="NZ_QGTJ01000014.1"/>
</dbReference>
<dbReference type="PROSITE" id="PS50123">
    <property type="entry name" value="CHER"/>
    <property type="match status" value="1"/>
</dbReference>
<protein>
    <recommendedName>
        <fullName evidence="5">Chemotaxis protein methyltransferase</fullName>
        <ecNumber evidence="5">2.1.1.80</ecNumber>
    </recommendedName>
</protein>
<evidence type="ECO:0000256" key="1">
    <source>
        <dbReference type="ARBA" id="ARBA00001541"/>
    </source>
</evidence>
<dbReference type="PRINTS" id="PR00996">
    <property type="entry name" value="CHERMTFRASE"/>
</dbReference>
<dbReference type="SUPFAM" id="SSF47757">
    <property type="entry name" value="Chemotaxis receptor methyltransferase CheR, N-terminal domain"/>
    <property type="match status" value="1"/>
</dbReference>
<feature type="binding site" evidence="6">
    <location>
        <position position="82"/>
    </location>
    <ligand>
        <name>S-adenosyl-L-methionine</name>
        <dbReference type="ChEBI" id="CHEBI:59789"/>
    </ligand>
</feature>
<feature type="binding site" evidence="6">
    <location>
        <position position="116"/>
    </location>
    <ligand>
        <name>S-adenosyl-L-methionine</name>
        <dbReference type="ChEBI" id="CHEBI:59789"/>
    </ligand>
</feature>
<dbReference type="PANTHER" id="PTHR24422:SF26">
    <property type="entry name" value="CHEMOTAXIS PROTEIN METHYLTRANSFERASE"/>
    <property type="match status" value="1"/>
</dbReference>
<evidence type="ECO:0000256" key="3">
    <source>
        <dbReference type="ARBA" id="ARBA00022679"/>
    </source>
</evidence>
<keyword evidence="4 5" id="KW-0949">S-adenosyl-L-methionine</keyword>
<keyword evidence="2 5" id="KW-0489">Methyltransferase</keyword>
<comment type="catalytic activity">
    <reaction evidence="1 5">
        <text>L-glutamyl-[protein] + S-adenosyl-L-methionine = [protein]-L-glutamate 5-O-methyl ester + S-adenosyl-L-homocysteine</text>
        <dbReference type="Rhea" id="RHEA:24452"/>
        <dbReference type="Rhea" id="RHEA-COMP:10208"/>
        <dbReference type="Rhea" id="RHEA-COMP:10311"/>
        <dbReference type="ChEBI" id="CHEBI:29973"/>
        <dbReference type="ChEBI" id="CHEBI:57856"/>
        <dbReference type="ChEBI" id="CHEBI:59789"/>
        <dbReference type="ChEBI" id="CHEBI:82795"/>
        <dbReference type="EC" id="2.1.1.80"/>
    </reaction>
</comment>
<organism evidence="8 9">
    <name type="scientific">Plasticicumulans acidivorans</name>
    <dbReference type="NCBI Taxonomy" id="886464"/>
    <lineage>
        <taxon>Bacteria</taxon>
        <taxon>Pseudomonadati</taxon>
        <taxon>Pseudomonadota</taxon>
        <taxon>Gammaproteobacteria</taxon>
        <taxon>Candidatus Competibacteraceae</taxon>
        <taxon>Plasticicumulans</taxon>
    </lineage>
</organism>
<dbReference type="OrthoDB" id="9816309at2"/>
<dbReference type="Proteomes" id="UP000246569">
    <property type="component" value="Unassembled WGS sequence"/>
</dbReference>
<dbReference type="PIRSF" id="PIRSF000410">
    <property type="entry name" value="CheR"/>
    <property type="match status" value="1"/>
</dbReference>
<gene>
    <name evidence="8" type="ORF">C7443_11481</name>
</gene>
<evidence type="ECO:0000313" key="9">
    <source>
        <dbReference type="Proteomes" id="UP000246569"/>
    </source>
</evidence>
<dbReference type="InterPro" id="IPR022642">
    <property type="entry name" value="CheR_C"/>
</dbReference>
<feature type="binding site" evidence="6">
    <location>
        <position position="139"/>
    </location>
    <ligand>
        <name>S-adenosyl-L-methionine</name>
        <dbReference type="ChEBI" id="CHEBI:59789"/>
    </ligand>
</feature>
<dbReference type="SMART" id="SM00138">
    <property type="entry name" value="MeTrc"/>
    <property type="match status" value="1"/>
</dbReference>
<dbReference type="InterPro" id="IPR029063">
    <property type="entry name" value="SAM-dependent_MTases_sf"/>
</dbReference>
<dbReference type="CDD" id="cd02440">
    <property type="entry name" value="AdoMet_MTases"/>
    <property type="match status" value="1"/>
</dbReference>
<proteinExistence type="predicted"/>
<dbReference type="Gene3D" id="1.10.155.10">
    <property type="entry name" value="Chemotaxis receptor methyltransferase CheR, N-terminal domain"/>
    <property type="match status" value="1"/>
</dbReference>
<dbReference type="GO" id="GO:0032259">
    <property type="term" value="P:methylation"/>
    <property type="evidence" value="ECO:0007669"/>
    <property type="project" value="UniProtKB-KW"/>
</dbReference>
<dbReference type="InterPro" id="IPR036804">
    <property type="entry name" value="CheR_N_sf"/>
</dbReference>
<dbReference type="EMBL" id="QGTJ01000014">
    <property type="protein sequence ID" value="PWV58755.1"/>
    <property type="molecule type" value="Genomic_DNA"/>
</dbReference>
<evidence type="ECO:0000259" key="7">
    <source>
        <dbReference type="PROSITE" id="PS50123"/>
    </source>
</evidence>
<dbReference type="PANTHER" id="PTHR24422">
    <property type="entry name" value="CHEMOTAXIS PROTEIN METHYLTRANSFERASE"/>
    <property type="match status" value="1"/>
</dbReference>
<keyword evidence="9" id="KW-1185">Reference proteome</keyword>
<evidence type="ECO:0000313" key="8">
    <source>
        <dbReference type="EMBL" id="PWV58755.1"/>
    </source>
</evidence>
<dbReference type="SUPFAM" id="SSF53335">
    <property type="entry name" value="S-adenosyl-L-methionine-dependent methyltransferases"/>
    <property type="match status" value="1"/>
</dbReference>
<feature type="domain" description="CheR-type methyltransferase" evidence="7">
    <location>
        <begin position="1"/>
        <end position="273"/>
    </location>
</feature>
<evidence type="ECO:0000256" key="6">
    <source>
        <dbReference type="PIRSR" id="PIRSR000410-1"/>
    </source>
</evidence>
<dbReference type="Pfam" id="PF03705">
    <property type="entry name" value="CheR_N"/>
    <property type="match status" value="1"/>
</dbReference>
<evidence type="ECO:0000256" key="2">
    <source>
        <dbReference type="ARBA" id="ARBA00022603"/>
    </source>
</evidence>
<feature type="binding site" evidence="6">
    <location>
        <position position="78"/>
    </location>
    <ligand>
        <name>S-adenosyl-L-methionine</name>
        <dbReference type="ChEBI" id="CHEBI:59789"/>
    </ligand>
</feature>
<dbReference type="InterPro" id="IPR022641">
    <property type="entry name" value="CheR_N"/>
</dbReference>
<feature type="binding site" evidence="6">
    <location>
        <begin position="197"/>
        <end position="198"/>
    </location>
    <ligand>
        <name>S-adenosyl-L-methionine</name>
        <dbReference type="ChEBI" id="CHEBI:59789"/>
    </ligand>
</feature>
<dbReference type="InterPro" id="IPR000780">
    <property type="entry name" value="CheR_MeTrfase"/>
</dbReference>
<dbReference type="AlphaFoldDB" id="A0A317MS20"/>
<sequence>MNTTAASDPAFARLSHWLHQRAGIVLTPAKQPMVLGRLGRRFAVLGCADLAAYVARVIDGGDTAEAELALDLLTTNETYFFREPAHFTFLAQQILPALATQDCVRVWSAACSSGEEPCSLAMLLDNHRGARDWQLLATDVSQRMLEMARRGIYPLTRTQHIPPAYLQAYCQRGVGARDGMLRVAPALRQRIEYRMLNLLEALPPFPPQDVILLRNVMIYFDAETKRQVVERLVARLRPGGWLLVGHAESLHGLGLPPDLLDSVRPSIHRRRGAAHAAS</sequence>
<comment type="caution">
    <text evidence="8">The sequence shown here is derived from an EMBL/GenBank/DDBJ whole genome shotgun (WGS) entry which is preliminary data.</text>
</comment>
<dbReference type="EC" id="2.1.1.80" evidence="5"/>
<dbReference type="Gene3D" id="3.40.50.150">
    <property type="entry name" value="Vaccinia Virus protein VP39"/>
    <property type="match status" value="1"/>
</dbReference>
<evidence type="ECO:0000256" key="5">
    <source>
        <dbReference type="PIRNR" id="PIRNR000410"/>
    </source>
</evidence>
<feature type="binding site" evidence="6">
    <location>
        <position position="76"/>
    </location>
    <ligand>
        <name>S-adenosyl-L-methionine</name>
        <dbReference type="ChEBI" id="CHEBI:59789"/>
    </ligand>
</feature>
<comment type="function">
    <text evidence="5">Methylation of the membrane-bound methyl-accepting chemotaxis proteins (MCP) to form gamma-glutamyl methyl ester residues in MCP.</text>
</comment>
<dbReference type="InterPro" id="IPR050903">
    <property type="entry name" value="Bact_Chemotaxis_MeTrfase"/>
</dbReference>
<reference evidence="8 9" key="1">
    <citation type="submission" date="2018-05" db="EMBL/GenBank/DDBJ databases">
        <title>Genomic Encyclopedia of Type Strains, Phase IV (KMG-IV): sequencing the most valuable type-strain genomes for metagenomic binning, comparative biology and taxonomic classification.</title>
        <authorList>
            <person name="Goeker M."/>
        </authorList>
    </citation>
    <scope>NUCLEOTIDE SEQUENCE [LARGE SCALE GENOMIC DNA]</scope>
    <source>
        <strain evidence="8 9">DSM 23606</strain>
    </source>
</reference>
<evidence type="ECO:0000256" key="4">
    <source>
        <dbReference type="ARBA" id="ARBA00022691"/>
    </source>
</evidence>
<dbReference type="InterPro" id="IPR026024">
    <property type="entry name" value="Chemotaxis_MeTrfase_CheR"/>
</dbReference>